<keyword evidence="7 8" id="KW-0539">Nucleus</keyword>
<comment type="similarity">
    <text evidence="2 8">Belongs to the Mediator complex subunit 31 family.</text>
</comment>
<name>A0A8H7S113_9FUNG</name>
<organism evidence="10 11">
    <name type="scientific">Circinella minor</name>
    <dbReference type="NCBI Taxonomy" id="1195481"/>
    <lineage>
        <taxon>Eukaryota</taxon>
        <taxon>Fungi</taxon>
        <taxon>Fungi incertae sedis</taxon>
        <taxon>Mucoromycota</taxon>
        <taxon>Mucoromycotina</taxon>
        <taxon>Mucoromycetes</taxon>
        <taxon>Mucorales</taxon>
        <taxon>Lichtheimiaceae</taxon>
        <taxon>Circinella</taxon>
    </lineage>
</organism>
<dbReference type="EMBL" id="JAEPRB010000134">
    <property type="protein sequence ID" value="KAG2220645.1"/>
    <property type="molecule type" value="Genomic_DNA"/>
</dbReference>
<evidence type="ECO:0000313" key="11">
    <source>
        <dbReference type="Proteomes" id="UP000646827"/>
    </source>
</evidence>
<evidence type="ECO:0000256" key="5">
    <source>
        <dbReference type="ARBA" id="ARBA00023159"/>
    </source>
</evidence>
<dbReference type="Gene3D" id="1.10.10.1340">
    <property type="entry name" value="Mediator of RNA polymerase II, submodule Med31 (Soh1)"/>
    <property type="match status" value="1"/>
</dbReference>
<keyword evidence="11" id="KW-1185">Reference proteome</keyword>
<sequence>MTPSPQQQQPPNEKDEQERFQMELEFIQCLSNPWYINHLAQQQYFKDEAFINYLEYLQYWKKPEYAKFVVHINNYNNNSREKSSDKSNNLWAVRLFIRYPHALHFLDLLQHAQFRDYITTSDHTQEVHRMQYYHWMYLRNSVPSKDQQPQPQQQQQGQTPPLQQSQLLQTPTQQTQ</sequence>
<dbReference type="GO" id="GO:0006355">
    <property type="term" value="P:regulation of DNA-templated transcription"/>
    <property type="evidence" value="ECO:0007669"/>
    <property type="project" value="InterPro"/>
</dbReference>
<dbReference type="InterPro" id="IPR008831">
    <property type="entry name" value="Mediator_Med31"/>
</dbReference>
<keyword evidence="5 8" id="KW-0010">Activator</keyword>
<comment type="subcellular location">
    <subcellularLocation>
        <location evidence="1 8">Nucleus</location>
    </subcellularLocation>
</comment>
<feature type="compositionally biased region" description="Low complexity" evidence="9">
    <location>
        <begin position="147"/>
        <end position="176"/>
    </location>
</feature>
<keyword evidence="6 8" id="KW-0804">Transcription</keyword>
<protein>
    <recommendedName>
        <fullName evidence="3 8">Mediator of RNA polymerase II transcription subunit 31</fullName>
    </recommendedName>
</protein>
<proteinExistence type="inferred from homology"/>
<dbReference type="AlphaFoldDB" id="A0A8H7S113"/>
<gene>
    <name evidence="10" type="ORF">INT45_014075</name>
</gene>
<dbReference type="OrthoDB" id="10257739at2759"/>
<evidence type="ECO:0000313" key="10">
    <source>
        <dbReference type="EMBL" id="KAG2220645.1"/>
    </source>
</evidence>
<accession>A0A8H7S113</accession>
<dbReference type="GO" id="GO:0016592">
    <property type="term" value="C:mediator complex"/>
    <property type="evidence" value="ECO:0007669"/>
    <property type="project" value="InterPro"/>
</dbReference>
<dbReference type="Pfam" id="PF05669">
    <property type="entry name" value="Med31"/>
    <property type="match status" value="2"/>
</dbReference>
<reference evidence="10 11" key="1">
    <citation type="submission" date="2020-12" db="EMBL/GenBank/DDBJ databases">
        <title>Metabolic potential, ecology and presence of endohyphal bacteria is reflected in genomic diversity of Mucoromycotina.</title>
        <authorList>
            <person name="Muszewska A."/>
            <person name="Okrasinska A."/>
            <person name="Steczkiewicz K."/>
            <person name="Drgas O."/>
            <person name="Orlowska M."/>
            <person name="Perlinska-Lenart U."/>
            <person name="Aleksandrzak-Piekarczyk T."/>
            <person name="Szatraj K."/>
            <person name="Zielenkiewicz U."/>
            <person name="Pilsyk S."/>
            <person name="Malc E."/>
            <person name="Mieczkowski P."/>
            <person name="Kruszewska J.S."/>
            <person name="Biernat P."/>
            <person name="Pawlowska J."/>
        </authorList>
    </citation>
    <scope>NUCLEOTIDE SEQUENCE [LARGE SCALE GENOMIC DNA]</scope>
    <source>
        <strain evidence="10 11">CBS 142.35</strain>
    </source>
</reference>
<evidence type="ECO:0000256" key="9">
    <source>
        <dbReference type="SAM" id="MobiDB-lite"/>
    </source>
</evidence>
<evidence type="ECO:0000256" key="1">
    <source>
        <dbReference type="ARBA" id="ARBA00004123"/>
    </source>
</evidence>
<evidence type="ECO:0000256" key="2">
    <source>
        <dbReference type="ARBA" id="ARBA00006378"/>
    </source>
</evidence>
<evidence type="ECO:0000256" key="8">
    <source>
        <dbReference type="RuleBase" id="RU364129"/>
    </source>
</evidence>
<feature type="region of interest" description="Disordered" evidence="9">
    <location>
        <begin position="143"/>
        <end position="176"/>
    </location>
</feature>
<comment type="caution">
    <text evidence="10">The sequence shown here is derived from an EMBL/GenBank/DDBJ whole genome shotgun (WGS) entry which is preliminary data.</text>
</comment>
<evidence type="ECO:0000256" key="4">
    <source>
        <dbReference type="ARBA" id="ARBA00023015"/>
    </source>
</evidence>
<dbReference type="Proteomes" id="UP000646827">
    <property type="component" value="Unassembled WGS sequence"/>
</dbReference>
<evidence type="ECO:0000256" key="6">
    <source>
        <dbReference type="ARBA" id="ARBA00023163"/>
    </source>
</evidence>
<evidence type="ECO:0000256" key="7">
    <source>
        <dbReference type="ARBA" id="ARBA00023242"/>
    </source>
</evidence>
<dbReference type="PANTHER" id="PTHR13186">
    <property type="entry name" value="MEDIATOR OF RNA POLYMERASE II TRANSCRIPTION SUBUNIT 31"/>
    <property type="match status" value="1"/>
</dbReference>
<keyword evidence="4 8" id="KW-0805">Transcription regulation</keyword>
<comment type="function">
    <text evidence="8">Component of the Mediator complex, a coactivator involved in the regulated transcription of nearly all RNA polymerase II-dependent genes. Mediator functions as a bridge to convey information from gene-specific regulatory proteins to the basal RNA polymerase II transcription machinery. Mediator is recruited to promoters by direct interactions with regulatory proteins and serves as a scaffold for the assembly of a functional preinitiation complex with RNA polymerase II and the general transcription factors.</text>
</comment>
<comment type="subunit">
    <text evidence="8">Component of the Mediator complex.</text>
</comment>
<dbReference type="GO" id="GO:0003712">
    <property type="term" value="F:transcription coregulator activity"/>
    <property type="evidence" value="ECO:0007669"/>
    <property type="project" value="InterPro"/>
</dbReference>
<dbReference type="InterPro" id="IPR038089">
    <property type="entry name" value="Med31_sf"/>
</dbReference>
<evidence type="ECO:0000256" key="3">
    <source>
        <dbReference type="ARBA" id="ARBA00019660"/>
    </source>
</evidence>